<accession>A0ABM9XYG2</accession>
<proteinExistence type="predicted"/>
<name>A0ABM9XYG2_YERBE</name>
<keyword evidence="3" id="KW-1185">Reference proteome</keyword>
<feature type="transmembrane region" description="Helical" evidence="1">
    <location>
        <begin position="6"/>
        <end position="25"/>
    </location>
</feature>
<keyword evidence="1" id="KW-0812">Transmembrane</keyword>
<dbReference type="EMBL" id="AALC02000026">
    <property type="protein sequence ID" value="EEQ06467.1"/>
    <property type="molecule type" value="Genomic_DNA"/>
</dbReference>
<reference evidence="2" key="1">
    <citation type="submission" date="2008-12" db="EMBL/GenBank/DDBJ databases">
        <title>Annotation of the Yersinia bercovieri ATCC 43970 genome.</title>
        <authorList>
            <person name="Read T.D."/>
            <person name="Akmal A."/>
            <person name="Bishop-Lilly K."/>
            <person name="Chen P.E."/>
            <person name="Cook C."/>
            <person name="Kiley M.P."/>
            <person name="Lentz S."/>
            <person name="Mateczun A."/>
            <person name="Nagarajan N."/>
            <person name="Nolan N."/>
            <person name="Osborne B.I."/>
            <person name="Pop M."/>
            <person name="Sozhamannan S."/>
            <person name="Stewart A.C."/>
            <person name="Sulakvelidze A."/>
            <person name="Thomason B."/>
            <person name="Willner K."/>
            <person name="Zwick M.E."/>
        </authorList>
    </citation>
    <scope>NUCLEOTIDE SEQUENCE [LARGE SCALE GENOMIC DNA]</scope>
    <source>
        <strain evidence="2">ATCC 43970</strain>
    </source>
</reference>
<evidence type="ECO:0000313" key="3">
    <source>
        <dbReference type="Proteomes" id="UP000010319"/>
    </source>
</evidence>
<organism evidence="2 3">
    <name type="scientific">Yersinia bercovieri ATCC 43970</name>
    <dbReference type="NCBI Taxonomy" id="349968"/>
    <lineage>
        <taxon>Bacteria</taxon>
        <taxon>Pseudomonadati</taxon>
        <taxon>Pseudomonadota</taxon>
        <taxon>Gammaproteobacteria</taxon>
        <taxon>Enterobacterales</taxon>
        <taxon>Yersiniaceae</taxon>
        <taxon>Yersinia</taxon>
    </lineage>
</organism>
<dbReference type="Proteomes" id="UP000010319">
    <property type="component" value="Unassembled WGS sequence"/>
</dbReference>
<sequence length="52" mass="5987">MKSISYLLLIGYLDLLCWFYAILVINPDIKPFSLRELSAINTLKSQGNKLKK</sequence>
<keyword evidence="1" id="KW-0472">Membrane</keyword>
<comment type="caution">
    <text evidence="2">The sequence shown here is derived from an EMBL/GenBank/DDBJ whole genome shotgun (WGS) entry which is preliminary data.</text>
</comment>
<evidence type="ECO:0000313" key="2">
    <source>
        <dbReference type="EMBL" id="EEQ06467.1"/>
    </source>
</evidence>
<gene>
    <name evidence="2" type="ORF">yberc0001_33550</name>
</gene>
<evidence type="ECO:0000256" key="1">
    <source>
        <dbReference type="SAM" id="Phobius"/>
    </source>
</evidence>
<protein>
    <submittedName>
        <fullName evidence="2">Uncharacterized protein</fullName>
    </submittedName>
</protein>
<keyword evidence="1" id="KW-1133">Transmembrane helix</keyword>